<comment type="caution">
    <text evidence="3">The sequence shown here is derived from an EMBL/GenBank/DDBJ whole genome shotgun (WGS) entry which is preliminary data.</text>
</comment>
<organism evidence="3 4">
    <name type="scientific">Methylopila jiangsuensis</name>
    <dbReference type="NCBI Taxonomy" id="586230"/>
    <lineage>
        <taxon>Bacteria</taxon>
        <taxon>Pseudomonadati</taxon>
        <taxon>Pseudomonadota</taxon>
        <taxon>Alphaproteobacteria</taxon>
        <taxon>Hyphomicrobiales</taxon>
        <taxon>Methylopilaceae</taxon>
        <taxon>Methylopila</taxon>
    </lineage>
</organism>
<dbReference type="Pfam" id="PF02120">
    <property type="entry name" value="Flg_hook"/>
    <property type="match status" value="1"/>
</dbReference>
<accession>A0A9W6JFX8</accession>
<dbReference type="Gene3D" id="3.30.750.140">
    <property type="match status" value="1"/>
</dbReference>
<protein>
    <recommendedName>
        <fullName evidence="2">Flagellar hook-length control protein-like C-terminal domain-containing protein</fullName>
    </recommendedName>
</protein>
<reference evidence="3" key="2">
    <citation type="submission" date="2023-01" db="EMBL/GenBank/DDBJ databases">
        <authorList>
            <person name="Sun Q."/>
            <person name="Evtushenko L."/>
        </authorList>
    </citation>
    <scope>NUCLEOTIDE SEQUENCE</scope>
    <source>
        <strain evidence="3">VKM B-2555</strain>
    </source>
</reference>
<sequence length="397" mass="39021">MTPSVAPAPAPQPSPAPTSRPQTEADDSFARALEEADQTAEKNRVDAQGLTTALADVATALIAAPQPVRTPDETGADPAAAATREPAGKGVAGAPTPSRAASALQNAEAVPESEPTAADAATTLKIVGQSLEESAAAPEAASPTPPKSAPLGPDGPRMPAPVAAVLPQDIAAPDGQAEGADGDGEPSKPEVARAASASTQVDRDADAGADGGSDAAPDGGDGPARTADAARASGPAGAFDAALHGRGASTAAGASAAQTAAAVVAAAIAAPSGSGARRTRFDVELEDGDLGRVDVRLDIAADGRVSTRLMADRPETLTLLRQDADELARLLGQAGFQLGEGGLSFELRDGGAPWRDDGGRPASALTFEDVGDDGARLAAPLAYGARGAASAALDVTV</sequence>
<feature type="compositionally biased region" description="Basic and acidic residues" evidence="1">
    <location>
        <begin position="28"/>
        <end position="45"/>
    </location>
</feature>
<feature type="region of interest" description="Disordered" evidence="1">
    <location>
        <begin position="1"/>
        <end position="45"/>
    </location>
</feature>
<dbReference type="InterPro" id="IPR038610">
    <property type="entry name" value="FliK-like_C_sf"/>
</dbReference>
<evidence type="ECO:0000256" key="1">
    <source>
        <dbReference type="SAM" id="MobiDB-lite"/>
    </source>
</evidence>
<gene>
    <name evidence="3" type="ORF">GCM10008171_15810</name>
</gene>
<dbReference type="InterPro" id="IPR021136">
    <property type="entry name" value="Flagellar_hook_control-like_C"/>
</dbReference>
<evidence type="ECO:0000313" key="4">
    <source>
        <dbReference type="Proteomes" id="UP001143364"/>
    </source>
</evidence>
<feature type="compositionally biased region" description="Low complexity" evidence="1">
    <location>
        <begin position="212"/>
        <end position="233"/>
    </location>
</feature>
<keyword evidence="4" id="KW-1185">Reference proteome</keyword>
<reference evidence="3" key="1">
    <citation type="journal article" date="2014" name="Int. J. Syst. Evol. Microbiol.">
        <title>Complete genome sequence of Corynebacterium casei LMG S-19264T (=DSM 44701T), isolated from a smear-ripened cheese.</title>
        <authorList>
            <consortium name="US DOE Joint Genome Institute (JGI-PGF)"/>
            <person name="Walter F."/>
            <person name="Albersmeier A."/>
            <person name="Kalinowski J."/>
            <person name="Ruckert C."/>
        </authorList>
    </citation>
    <scope>NUCLEOTIDE SEQUENCE</scope>
    <source>
        <strain evidence="3">VKM B-2555</strain>
    </source>
</reference>
<feature type="compositionally biased region" description="Low complexity" evidence="1">
    <location>
        <begin position="76"/>
        <end position="85"/>
    </location>
</feature>
<name>A0A9W6JFX8_9HYPH</name>
<feature type="region of interest" description="Disordered" evidence="1">
    <location>
        <begin position="64"/>
        <end position="233"/>
    </location>
</feature>
<dbReference type="EMBL" id="BSFK01000007">
    <property type="protein sequence ID" value="GLK76327.1"/>
    <property type="molecule type" value="Genomic_DNA"/>
</dbReference>
<feature type="compositionally biased region" description="Low complexity" evidence="1">
    <location>
        <begin position="132"/>
        <end position="142"/>
    </location>
</feature>
<evidence type="ECO:0000313" key="3">
    <source>
        <dbReference type="EMBL" id="GLK76327.1"/>
    </source>
</evidence>
<proteinExistence type="predicted"/>
<feature type="compositionally biased region" description="Pro residues" evidence="1">
    <location>
        <begin position="1"/>
        <end position="18"/>
    </location>
</feature>
<dbReference type="AlphaFoldDB" id="A0A9W6JFX8"/>
<feature type="domain" description="Flagellar hook-length control protein-like C-terminal" evidence="2">
    <location>
        <begin position="276"/>
        <end position="340"/>
    </location>
</feature>
<evidence type="ECO:0000259" key="2">
    <source>
        <dbReference type="Pfam" id="PF02120"/>
    </source>
</evidence>
<dbReference type="Proteomes" id="UP001143364">
    <property type="component" value="Unassembled WGS sequence"/>
</dbReference>
<dbReference type="RefSeq" id="WP_271204273.1">
    <property type="nucleotide sequence ID" value="NZ_BSFK01000007.1"/>
</dbReference>